<organism evidence="1 2">
    <name type="scientific">Pseudoduganella dura</name>
    <dbReference type="NCBI Taxonomy" id="321982"/>
    <lineage>
        <taxon>Bacteria</taxon>
        <taxon>Pseudomonadati</taxon>
        <taxon>Pseudomonadota</taxon>
        <taxon>Betaproteobacteria</taxon>
        <taxon>Burkholderiales</taxon>
        <taxon>Oxalobacteraceae</taxon>
        <taxon>Telluria group</taxon>
        <taxon>Pseudoduganella</taxon>
    </lineage>
</organism>
<accession>A0A6I3XH32</accession>
<comment type="caution">
    <text evidence="1">The sequence shown here is derived from an EMBL/GenBank/DDBJ whole genome shotgun (WGS) entry which is preliminary data.</text>
</comment>
<protein>
    <submittedName>
        <fullName evidence="1">Uncharacterized protein</fullName>
    </submittedName>
</protein>
<evidence type="ECO:0000313" key="2">
    <source>
        <dbReference type="Proteomes" id="UP000431684"/>
    </source>
</evidence>
<dbReference type="EMBL" id="WNWM01000002">
    <property type="protein sequence ID" value="MUI15719.1"/>
    <property type="molecule type" value="Genomic_DNA"/>
</dbReference>
<dbReference type="AlphaFoldDB" id="A0A6I3XH32"/>
<evidence type="ECO:0000313" key="1">
    <source>
        <dbReference type="EMBL" id="MUI15719.1"/>
    </source>
</evidence>
<reference evidence="1 2" key="1">
    <citation type="submission" date="2019-11" db="EMBL/GenBank/DDBJ databases">
        <title>Draft Genome Sequences of Six Type Strains of the Genus Massilia.</title>
        <authorList>
            <person name="Miess H."/>
            <person name="Frediansyah A."/>
            <person name="Goeker M."/>
            <person name="Gross H."/>
        </authorList>
    </citation>
    <scope>NUCLEOTIDE SEQUENCE [LARGE SCALE GENOMIC DNA]</scope>
    <source>
        <strain evidence="1 2">DSM 17513</strain>
    </source>
</reference>
<dbReference type="OrthoDB" id="8731502at2"/>
<dbReference type="RefSeq" id="WP_155711370.1">
    <property type="nucleotide sequence ID" value="NZ_BMWU01000010.1"/>
</dbReference>
<name>A0A6I3XH32_9BURK</name>
<dbReference type="Proteomes" id="UP000431684">
    <property type="component" value="Unassembled WGS sequence"/>
</dbReference>
<gene>
    <name evidence="1" type="ORF">GJV26_25165</name>
</gene>
<keyword evidence="2" id="KW-1185">Reference proteome</keyword>
<proteinExistence type="predicted"/>
<sequence length="251" mass="27498">MPNHIAFADLEEFSRHYLKPLLIDALQVRLDAWPVALALPPDAIVDRAGSAGQRSGVPDGTIGDPCFVRTARGWTWRDHALLQWRTGGTVAHRRISEQEHRYDVFLSEQPDMAGVPRPTVDLHAVRTRYERDAVIQLGADNAACDLGAGWARLTLRWSLRLQLVATAVGRVNVVTRAKRPAPHSDAGRTGPYVTADPLAHLLNVRRLARDWERGGASLGAVQDQLVSRLAAAIEPPLAQHAASHAALRAWG</sequence>